<evidence type="ECO:0000259" key="7">
    <source>
        <dbReference type="Pfam" id="PF07195"/>
    </source>
</evidence>
<keyword evidence="4 5" id="KW-0975">Bacterial flagellum</keyword>
<evidence type="ECO:0000256" key="1">
    <source>
        <dbReference type="ARBA" id="ARBA00009764"/>
    </source>
</evidence>
<dbReference type="Pfam" id="PF07195">
    <property type="entry name" value="FliD_C"/>
    <property type="match status" value="1"/>
</dbReference>
<organism evidence="8 9">
    <name type="scientific">Oceanidesulfovibrio marinus</name>
    <dbReference type="NCBI Taxonomy" id="370038"/>
    <lineage>
        <taxon>Bacteria</taxon>
        <taxon>Pseudomonadati</taxon>
        <taxon>Thermodesulfobacteriota</taxon>
        <taxon>Desulfovibrionia</taxon>
        <taxon>Desulfovibrionales</taxon>
        <taxon>Desulfovibrionaceae</taxon>
        <taxon>Oceanidesulfovibrio</taxon>
    </lineage>
</organism>
<comment type="subunit">
    <text evidence="2 5">Homopentamer.</text>
</comment>
<dbReference type="PANTHER" id="PTHR30288">
    <property type="entry name" value="FLAGELLAR CAP/ASSEMBLY PROTEIN FLID"/>
    <property type="match status" value="1"/>
</dbReference>
<proteinExistence type="inferred from homology"/>
<keyword evidence="5" id="KW-0964">Secreted</keyword>
<evidence type="ECO:0000256" key="2">
    <source>
        <dbReference type="ARBA" id="ARBA00011255"/>
    </source>
</evidence>
<evidence type="ECO:0000256" key="4">
    <source>
        <dbReference type="ARBA" id="ARBA00023143"/>
    </source>
</evidence>
<comment type="function">
    <text evidence="5">Required for morphogenesis and for the elongation of the flagellar filament by facilitating polymerization of the flagellin monomers at the tip of growing filament. Forms a capping structure, which prevents flagellin subunits (transported through the central channel of the flagellum) from leaking out without polymerization at the distal end.</text>
</comment>
<comment type="subcellular location">
    <subcellularLocation>
        <location evidence="5">Secreted</location>
    </subcellularLocation>
    <subcellularLocation>
        <location evidence="5">Bacterial flagellum</location>
    </subcellularLocation>
</comment>
<dbReference type="EMBL" id="CP039543">
    <property type="protein sequence ID" value="QJT09170.1"/>
    <property type="molecule type" value="Genomic_DNA"/>
</dbReference>
<evidence type="ECO:0000313" key="8">
    <source>
        <dbReference type="EMBL" id="QJT09170.1"/>
    </source>
</evidence>
<keyword evidence="8" id="KW-0966">Cell projection</keyword>
<dbReference type="Pfam" id="PF02465">
    <property type="entry name" value="FliD_N"/>
    <property type="match status" value="1"/>
</dbReference>
<dbReference type="InterPro" id="IPR040026">
    <property type="entry name" value="FliD"/>
</dbReference>
<dbReference type="PANTHER" id="PTHR30288:SF0">
    <property type="entry name" value="FLAGELLAR HOOK-ASSOCIATED PROTEIN 2"/>
    <property type="match status" value="1"/>
</dbReference>
<keyword evidence="8" id="KW-0282">Flagellum</keyword>
<evidence type="ECO:0000259" key="6">
    <source>
        <dbReference type="Pfam" id="PF02465"/>
    </source>
</evidence>
<keyword evidence="3" id="KW-0175">Coiled coil</keyword>
<reference evidence="8 9" key="1">
    <citation type="submission" date="2019-04" db="EMBL/GenBank/DDBJ databases">
        <title>Isolation and culture of sulfate reducing bacteria from the cold seep of the South China Sea.</title>
        <authorList>
            <person name="Sun C."/>
            <person name="Liu R."/>
        </authorList>
    </citation>
    <scope>NUCLEOTIDE SEQUENCE [LARGE SCALE GENOMIC DNA]</scope>
    <source>
        <strain evidence="8 9">CS1</strain>
    </source>
</reference>
<keyword evidence="8" id="KW-0969">Cilium</keyword>
<evidence type="ECO:0000313" key="9">
    <source>
        <dbReference type="Proteomes" id="UP000503251"/>
    </source>
</evidence>
<keyword evidence="9" id="KW-1185">Reference proteome</keyword>
<dbReference type="Pfam" id="PF07196">
    <property type="entry name" value="Flagellin_IN"/>
    <property type="match status" value="1"/>
</dbReference>
<evidence type="ECO:0000256" key="3">
    <source>
        <dbReference type="ARBA" id="ARBA00023054"/>
    </source>
</evidence>
<feature type="domain" description="Flagellar hook-associated protein 2 N-terminal" evidence="6">
    <location>
        <begin position="17"/>
        <end position="112"/>
    </location>
</feature>
<sequence>MADDLLSGQINFTGLGSGTDFQTMIDKLIEIEGTHKRKLENWKQEWELKNEAITHINSAMLELRTTLSSMDTMNSFLTKNVASTNEGVLTASADADAEVATHSVQIKQLAKNAIIVSKTGYANKDDKVVGSSSEQFAYSYAGEEYALDVAAGTTLEGLVNLINSDPDNPGVRASLVSDGSNYHLQIRGLDLGSNASLSFNATASTMTDPGFDDASDFETTQVNQNAMFKVDGWPSASDAWIQTDSNTVSDVIEGITLNFKSTGDSPPTEVQISVATDLEGVSENVHTFVEKVNEVRSMMMELTKFDDVEQRGSIMTGNYAFQLVDSQLKQASAGLAKGFIHYDEGPPPTGDFYSTLSQVGILTDAEKGSATEGLLVIDEELLADTLASNVDAVAALFAADSIGDQKVDSGNFSYYSHLLVTEPGAYDVKYEVSGGAITSASIAGSTAKVDNSAGTITAMDGPAKGLVIKINDFPNDSSGSGVIQIKQGKTGELANLLKQLTSQESGPMHILEDNYDDIIQSIDKKIDYETVRLDRMARDLRNRFARLEATLGQYDQINTSLASQIGQLSQK</sequence>
<name>A0ABX6NHI2_9BACT</name>
<protein>
    <recommendedName>
        <fullName evidence="5">Flagellar hook-associated protein 2</fullName>
        <shortName evidence="5">HAP2</shortName>
    </recommendedName>
    <alternativeName>
        <fullName evidence="5">Flagellar cap protein</fullName>
    </alternativeName>
</protein>
<feature type="domain" description="Flagellar hook-associated protein 2 C-terminal" evidence="7">
    <location>
        <begin position="224"/>
        <end position="555"/>
    </location>
</feature>
<dbReference type="Proteomes" id="UP000503251">
    <property type="component" value="Chromosome"/>
</dbReference>
<gene>
    <name evidence="8" type="ORF">E8L03_09570</name>
</gene>
<accession>A0ABX6NHI2</accession>
<dbReference type="InterPro" id="IPR010810">
    <property type="entry name" value="Flagellin_hook_IN_motif"/>
</dbReference>
<dbReference type="InterPro" id="IPR003481">
    <property type="entry name" value="FliD_N"/>
</dbReference>
<dbReference type="RefSeq" id="WP_171267224.1">
    <property type="nucleotide sequence ID" value="NZ_CP039543.1"/>
</dbReference>
<comment type="similarity">
    <text evidence="1 5">Belongs to the FliD family.</text>
</comment>
<dbReference type="InterPro" id="IPR010809">
    <property type="entry name" value="FliD_C"/>
</dbReference>
<evidence type="ECO:0000256" key="5">
    <source>
        <dbReference type="RuleBase" id="RU362066"/>
    </source>
</evidence>